<comment type="caution">
    <text evidence="1">The sequence shown here is derived from an EMBL/GenBank/DDBJ whole genome shotgun (WGS) entry which is preliminary data.</text>
</comment>
<dbReference type="AlphaFoldDB" id="A0A9P5TPX7"/>
<evidence type="ECO:0000313" key="2">
    <source>
        <dbReference type="Proteomes" id="UP000724874"/>
    </source>
</evidence>
<protein>
    <submittedName>
        <fullName evidence="1">Uncharacterized protein</fullName>
    </submittedName>
</protein>
<reference evidence="1" key="1">
    <citation type="submission" date="2020-11" db="EMBL/GenBank/DDBJ databases">
        <authorList>
            <consortium name="DOE Joint Genome Institute"/>
            <person name="Ahrendt S."/>
            <person name="Riley R."/>
            <person name="Andreopoulos W."/>
            <person name="LaButti K."/>
            <person name="Pangilinan J."/>
            <person name="Ruiz-duenas F.J."/>
            <person name="Barrasa J.M."/>
            <person name="Sanchez-Garcia M."/>
            <person name="Camarero S."/>
            <person name="Miyauchi S."/>
            <person name="Serrano A."/>
            <person name="Linde D."/>
            <person name="Babiker R."/>
            <person name="Drula E."/>
            <person name="Ayuso-Fernandez I."/>
            <person name="Pacheco R."/>
            <person name="Padilla G."/>
            <person name="Ferreira P."/>
            <person name="Barriuso J."/>
            <person name="Kellner H."/>
            <person name="Castanera R."/>
            <person name="Alfaro M."/>
            <person name="Ramirez L."/>
            <person name="Pisabarro A.G."/>
            <person name="Kuo A."/>
            <person name="Tritt A."/>
            <person name="Lipzen A."/>
            <person name="He G."/>
            <person name="Yan M."/>
            <person name="Ng V."/>
            <person name="Cullen D."/>
            <person name="Martin F."/>
            <person name="Rosso M.-N."/>
            <person name="Henrissat B."/>
            <person name="Hibbett D."/>
            <person name="Martinez A.T."/>
            <person name="Grigoriev I.V."/>
        </authorList>
    </citation>
    <scope>NUCLEOTIDE SEQUENCE</scope>
    <source>
        <strain evidence="1">AH 44721</strain>
    </source>
</reference>
<name>A0A9P5TPX7_GYMJU</name>
<dbReference type="OrthoDB" id="5327923at2759"/>
<accession>A0A9P5TPX7</accession>
<keyword evidence="2" id="KW-1185">Reference proteome</keyword>
<proteinExistence type="predicted"/>
<evidence type="ECO:0000313" key="1">
    <source>
        <dbReference type="EMBL" id="KAF8903504.1"/>
    </source>
</evidence>
<dbReference type="EMBL" id="JADNYJ010000030">
    <property type="protein sequence ID" value="KAF8903504.1"/>
    <property type="molecule type" value="Genomic_DNA"/>
</dbReference>
<dbReference type="Proteomes" id="UP000724874">
    <property type="component" value="Unassembled WGS sequence"/>
</dbReference>
<organism evidence="1 2">
    <name type="scientific">Gymnopilus junonius</name>
    <name type="common">Spectacular rustgill mushroom</name>
    <name type="synonym">Gymnopilus spectabilis subsp. junonius</name>
    <dbReference type="NCBI Taxonomy" id="109634"/>
    <lineage>
        <taxon>Eukaryota</taxon>
        <taxon>Fungi</taxon>
        <taxon>Dikarya</taxon>
        <taxon>Basidiomycota</taxon>
        <taxon>Agaricomycotina</taxon>
        <taxon>Agaricomycetes</taxon>
        <taxon>Agaricomycetidae</taxon>
        <taxon>Agaricales</taxon>
        <taxon>Agaricineae</taxon>
        <taxon>Hymenogastraceae</taxon>
        <taxon>Gymnopilus</taxon>
    </lineage>
</organism>
<sequence length="374" mass="43140">MTPNEKDRLSNDASKELEETRLYQKDIWMKALVEAILFQHATGPSKDIYIGIQIVYKKGGMQKLIPQHAEFKRKTWADLGRNTGRSLLHQPFGKELTSRPEEVVRKGIRALNVEDNDGPEIQDYIPQHLLPKKLAVHDPWKLLKHMKQCDQDEKEYKDKMGKANSVRNSFLADPHSDQELPEGMTYTPKSLKSSIKNELGPAKPPVYVIFPPKSPKTPANVAHLYLSPEETIGEGHHSFVYRAKLQVPCSLLVEEDICMDCVQENVERILLEEDGPDGSRRDPKWDELSGKYISKKVGKPGRLLAFADSIIWEWEEPRRNIYKGPYRAVATTVGYQNLERAPYCEHFRRNKMDMHPLNVKLSQSRNFRRKMKTI</sequence>
<gene>
    <name evidence="1" type="ORF">CPB84DRAFT_1746211</name>
</gene>